<organism evidence="2 3">
    <name type="scientific">Lactuca sativa</name>
    <name type="common">Garden lettuce</name>
    <dbReference type="NCBI Taxonomy" id="4236"/>
    <lineage>
        <taxon>Eukaryota</taxon>
        <taxon>Viridiplantae</taxon>
        <taxon>Streptophyta</taxon>
        <taxon>Embryophyta</taxon>
        <taxon>Tracheophyta</taxon>
        <taxon>Spermatophyta</taxon>
        <taxon>Magnoliopsida</taxon>
        <taxon>eudicotyledons</taxon>
        <taxon>Gunneridae</taxon>
        <taxon>Pentapetalae</taxon>
        <taxon>asterids</taxon>
        <taxon>campanulids</taxon>
        <taxon>Asterales</taxon>
        <taxon>Asteraceae</taxon>
        <taxon>Cichorioideae</taxon>
        <taxon>Cichorieae</taxon>
        <taxon>Lactucinae</taxon>
        <taxon>Lactuca</taxon>
    </lineage>
</organism>
<evidence type="ECO:0000256" key="1">
    <source>
        <dbReference type="SAM" id="MobiDB-lite"/>
    </source>
</evidence>
<dbReference type="PANTHER" id="PTHR47592:SF30">
    <property type="entry name" value="CCHC-TYPE DOMAIN-CONTAINING PROTEIN"/>
    <property type="match status" value="1"/>
</dbReference>
<name>A0A9R1XFE4_LACSA</name>
<evidence type="ECO:0000313" key="3">
    <source>
        <dbReference type="Proteomes" id="UP000235145"/>
    </source>
</evidence>
<sequence>MDTKLSFVILHLMNQEFVKLDRFDGQNYTHWADKFKFMFHVLKLAYVLDLNFTPIPADPISEAGKTTGPKNSLSDRLYDLYVHVNDPTKLWSALDLKYKTHEEGTNKYLVSKYLEFQMVDGKPIMDQVHEIHFMVNMLNTLPISMPELFRVEETHIKDKRVKAGLSVHHVSSWGSGHKAKSRGQNKKKFQSKK</sequence>
<feature type="region of interest" description="Disordered" evidence="1">
    <location>
        <begin position="172"/>
        <end position="193"/>
    </location>
</feature>
<feature type="compositionally biased region" description="Basic residues" evidence="1">
    <location>
        <begin position="177"/>
        <end position="193"/>
    </location>
</feature>
<dbReference type="Proteomes" id="UP000235145">
    <property type="component" value="Unassembled WGS sequence"/>
</dbReference>
<reference evidence="2 3" key="1">
    <citation type="journal article" date="2017" name="Nat. Commun.">
        <title>Genome assembly with in vitro proximity ligation data and whole-genome triplication in lettuce.</title>
        <authorList>
            <person name="Reyes-Chin-Wo S."/>
            <person name="Wang Z."/>
            <person name="Yang X."/>
            <person name="Kozik A."/>
            <person name="Arikit S."/>
            <person name="Song C."/>
            <person name="Xia L."/>
            <person name="Froenicke L."/>
            <person name="Lavelle D.O."/>
            <person name="Truco M.J."/>
            <person name="Xia R."/>
            <person name="Zhu S."/>
            <person name="Xu C."/>
            <person name="Xu H."/>
            <person name="Xu X."/>
            <person name="Cox K."/>
            <person name="Korf I."/>
            <person name="Meyers B.C."/>
            <person name="Michelmore R.W."/>
        </authorList>
    </citation>
    <scope>NUCLEOTIDE SEQUENCE [LARGE SCALE GENOMIC DNA]</scope>
    <source>
        <strain evidence="3">cv. Salinas</strain>
        <tissue evidence="2">Seedlings</tissue>
    </source>
</reference>
<dbReference type="Pfam" id="PF14223">
    <property type="entry name" value="Retrotran_gag_2"/>
    <property type="match status" value="1"/>
</dbReference>
<proteinExistence type="predicted"/>
<evidence type="ECO:0000313" key="2">
    <source>
        <dbReference type="EMBL" id="KAJ0208144.1"/>
    </source>
</evidence>
<dbReference type="AlphaFoldDB" id="A0A9R1XFE4"/>
<gene>
    <name evidence="2" type="ORF">LSAT_V11C500251290</name>
</gene>
<accession>A0A9R1XFE4</accession>
<protein>
    <submittedName>
        <fullName evidence="2">Uncharacterized protein</fullName>
    </submittedName>
</protein>
<keyword evidence="3" id="KW-1185">Reference proteome</keyword>
<dbReference type="EMBL" id="NBSK02000005">
    <property type="protein sequence ID" value="KAJ0208144.1"/>
    <property type="molecule type" value="Genomic_DNA"/>
</dbReference>
<dbReference type="PANTHER" id="PTHR47592">
    <property type="entry name" value="PBF68 PROTEIN"/>
    <property type="match status" value="1"/>
</dbReference>
<comment type="caution">
    <text evidence="2">The sequence shown here is derived from an EMBL/GenBank/DDBJ whole genome shotgun (WGS) entry which is preliminary data.</text>
</comment>